<evidence type="ECO:0000256" key="3">
    <source>
        <dbReference type="ARBA" id="ARBA00022695"/>
    </source>
</evidence>
<feature type="region of interest" description="Disordered" evidence="4">
    <location>
        <begin position="498"/>
        <end position="524"/>
    </location>
</feature>
<evidence type="ECO:0000256" key="1">
    <source>
        <dbReference type="ARBA" id="ARBA00009789"/>
    </source>
</evidence>
<sequence length="524" mass="56771">MGESGPEPAALRAWAVLPAAGSGERLGGGAPKQYRAALGRPLIAHTLLAFLSAPWIEHVVIVVAADHMETMSSFLERDGLTREGRVTLTQGGTTRHRSIRAGLHALARRPGTRPHVVILHDAVRPFVDVETLLSVAQAGRDVGVGGTSLRSGAVRRVEAAGVVRPLVSTVVSVSPDGTLDHVLKRSHYCASEMPQAFRFDVIYDAYEKCSEEELDVGTECLHVALQYGGTRARLLDGPDNLWKVTYKKDLYAAEAIMKESLHRRVGWVSAGDVPLSDAALQFRSALHDSVVLVKRDVAVATHNGQGTSLLLQEEDEEEHLHSFVCVRCPGSAPLALLLHRLLQAVEAPSMRLREPSMRLREPSMRLREPVAIVAVSFRDGEVLSPPGAADDEFLELRRIASESRQRNVFIYGLLVNRPERGSWLNGIVCVTNVRSSKSSCLVTPLDHEPSVTPAGRAFTSTLITTVPFTPSTTVPITTTTAVLVTRITTVPITTTTTPPDGVTIGRTQTSSQISTSWRIPPASH</sequence>
<reference evidence="6" key="1">
    <citation type="submission" date="2025-08" db="UniProtKB">
        <authorList>
            <consortium name="RefSeq"/>
        </authorList>
    </citation>
    <scope>IDENTIFICATION</scope>
    <source>
        <tissue evidence="6">Sperm</tissue>
    </source>
</reference>
<proteinExistence type="inferred from homology"/>
<keyword evidence="2" id="KW-0808">Transferase</keyword>
<dbReference type="CTD" id="729920"/>
<dbReference type="PANTHER" id="PTHR43015">
    <property type="entry name" value="D-RIBITOL-5-PHOSPHATE CYTIDYLYLTRANSFERASE"/>
    <property type="match status" value="1"/>
</dbReference>
<dbReference type="Proteomes" id="UP001318040">
    <property type="component" value="Chromosome 2"/>
</dbReference>
<evidence type="ECO:0000256" key="4">
    <source>
        <dbReference type="SAM" id="MobiDB-lite"/>
    </source>
</evidence>
<dbReference type="GO" id="GO:0035269">
    <property type="term" value="P:protein O-linked glycosylation via mannose"/>
    <property type="evidence" value="ECO:0007669"/>
    <property type="project" value="TreeGrafter"/>
</dbReference>
<dbReference type="InterPro" id="IPR034683">
    <property type="entry name" value="IspD/TarI"/>
</dbReference>
<dbReference type="AlphaFoldDB" id="A0AAJ7TNQ8"/>
<accession>A0AAJ7TNQ8</accession>
<evidence type="ECO:0000313" key="5">
    <source>
        <dbReference type="Proteomes" id="UP001318040"/>
    </source>
</evidence>
<gene>
    <name evidence="6" type="primary">CRPPA</name>
</gene>
<comment type="similarity">
    <text evidence="1">Belongs to the IspD/TarI cytidylyltransferase family. IspD subfamily.</text>
</comment>
<dbReference type="InterPro" id="IPR029044">
    <property type="entry name" value="Nucleotide-diphossugar_trans"/>
</dbReference>
<dbReference type="KEGG" id="pmrn:116948320"/>
<organism evidence="5 6">
    <name type="scientific">Petromyzon marinus</name>
    <name type="common">Sea lamprey</name>
    <dbReference type="NCBI Taxonomy" id="7757"/>
    <lineage>
        <taxon>Eukaryota</taxon>
        <taxon>Metazoa</taxon>
        <taxon>Chordata</taxon>
        <taxon>Craniata</taxon>
        <taxon>Vertebrata</taxon>
        <taxon>Cyclostomata</taxon>
        <taxon>Hyperoartia</taxon>
        <taxon>Petromyzontiformes</taxon>
        <taxon>Petromyzontidae</taxon>
        <taxon>Petromyzon</taxon>
    </lineage>
</organism>
<evidence type="ECO:0000256" key="2">
    <source>
        <dbReference type="ARBA" id="ARBA00022679"/>
    </source>
</evidence>
<protein>
    <submittedName>
        <fullName evidence="6">D-ribitol-5-phosphate cytidylyltransferase isoform X1</fullName>
    </submittedName>
</protein>
<evidence type="ECO:0000313" key="6">
    <source>
        <dbReference type="RefSeq" id="XP_032820769.1"/>
    </source>
</evidence>
<dbReference type="SUPFAM" id="SSF53448">
    <property type="entry name" value="Nucleotide-diphospho-sugar transferases"/>
    <property type="match status" value="1"/>
</dbReference>
<keyword evidence="5" id="KW-1185">Reference proteome</keyword>
<feature type="compositionally biased region" description="Polar residues" evidence="4">
    <location>
        <begin position="505"/>
        <end position="517"/>
    </location>
</feature>
<dbReference type="GO" id="GO:0047349">
    <property type="term" value="F:D-ribitol-5-phosphate cytidylyltransferase activity"/>
    <property type="evidence" value="ECO:0007669"/>
    <property type="project" value="TreeGrafter"/>
</dbReference>
<keyword evidence="3 6" id="KW-0548">Nucleotidyltransferase</keyword>
<dbReference type="PANTHER" id="PTHR43015:SF1">
    <property type="entry name" value="D-RIBITOL-5-PHOSPHATE CYTIDYLYLTRANSFERASE"/>
    <property type="match status" value="1"/>
</dbReference>
<dbReference type="Gene3D" id="3.90.550.10">
    <property type="entry name" value="Spore Coat Polysaccharide Biosynthesis Protein SpsA, Chain A"/>
    <property type="match status" value="1"/>
</dbReference>
<dbReference type="CDD" id="cd02516">
    <property type="entry name" value="CDP-ME_synthetase"/>
    <property type="match status" value="1"/>
</dbReference>
<dbReference type="Pfam" id="PF01128">
    <property type="entry name" value="IspD"/>
    <property type="match status" value="1"/>
</dbReference>
<dbReference type="RefSeq" id="XP_032820769.1">
    <property type="nucleotide sequence ID" value="XM_032964878.1"/>
</dbReference>
<name>A0AAJ7TNQ8_PETMA</name>
<dbReference type="GO" id="GO:0005829">
    <property type="term" value="C:cytosol"/>
    <property type="evidence" value="ECO:0007669"/>
    <property type="project" value="TreeGrafter"/>
</dbReference>